<accession>A0ABQ2FNL3</accession>
<organism evidence="1 2">
    <name type="scientific">Deinococcus radiotolerans</name>
    <dbReference type="NCBI Taxonomy" id="1309407"/>
    <lineage>
        <taxon>Bacteria</taxon>
        <taxon>Thermotogati</taxon>
        <taxon>Deinococcota</taxon>
        <taxon>Deinococci</taxon>
        <taxon>Deinococcales</taxon>
        <taxon>Deinococcaceae</taxon>
        <taxon>Deinococcus</taxon>
    </lineage>
</organism>
<protein>
    <recommendedName>
        <fullName evidence="3">Transposase</fullName>
    </recommendedName>
</protein>
<evidence type="ECO:0000313" key="2">
    <source>
        <dbReference type="Proteomes" id="UP000604341"/>
    </source>
</evidence>
<dbReference type="Proteomes" id="UP000604341">
    <property type="component" value="Unassembled WGS sequence"/>
</dbReference>
<reference evidence="2" key="1">
    <citation type="journal article" date="2019" name="Int. J. Syst. Evol. Microbiol.">
        <title>The Global Catalogue of Microorganisms (GCM) 10K type strain sequencing project: providing services to taxonomists for standard genome sequencing and annotation.</title>
        <authorList>
            <consortium name="The Broad Institute Genomics Platform"/>
            <consortium name="The Broad Institute Genome Sequencing Center for Infectious Disease"/>
            <person name="Wu L."/>
            <person name="Ma J."/>
        </authorList>
    </citation>
    <scope>NUCLEOTIDE SEQUENCE [LARGE SCALE GENOMIC DNA]</scope>
    <source>
        <strain evidence="2">JCM 19173</strain>
    </source>
</reference>
<keyword evidence="2" id="KW-1185">Reference proteome</keyword>
<proteinExistence type="predicted"/>
<evidence type="ECO:0008006" key="3">
    <source>
        <dbReference type="Google" id="ProtNLM"/>
    </source>
</evidence>
<evidence type="ECO:0000313" key="1">
    <source>
        <dbReference type="EMBL" id="GGL11839.1"/>
    </source>
</evidence>
<dbReference type="EMBL" id="BMPE01000013">
    <property type="protein sequence ID" value="GGL11839.1"/>
    <property type="molecule type" value="Genomic_DNA"/>
</dbReference>
<sequence length="80" mass="8911">MTGEGRLRPVRLASCRMVWAVTQHVWSGVKPPGGWNGCSDWPDLWMTVQALWIRVEGGLQLSSISIFTIAKLSDNNHAYA</sequence>
<gene>
    <name evidence="1" type="ORF">GCM10010844_33120</name>
</gene>
<name>A0ABQ2FNL3_9DEIO</name>
<comment type="caution">
    <text evidence="1">The sequence shown here is derived from an EMBL/GenBank/DDBJ whole genome shotgun (WGS) entry which is preliminary data.</text>
</comment>